<proteinExistence type="predicted"/>
<dbReference type="InterPro" id="IPR022472">
    <property type="entry name" value="VPLPA-CTERM"/>
</dbReference>
<accession>A0A1M5PUU2</accession>
<protein>
    <submittedName>
        <fullName evidence="1">VPLPA-CTERM protein sorting domain-containing protein</fullName>
    </submittedName>
</protein>
<dbReference type="EMBL" id="FQXB01000002">
    <property type="protein sequence ID" value="SHH05442.1"/>
    <property type="molecule type" value="Genomic_DNA"/>
</dbReference>
<name>A0A1M5PUU2_9RHOB</name>
<reference evidence="1 2" key="1">
    <citation type="submission" date="2016-11" db="EMBL/GenBank/DDBJ databases">
        <authorList>
            <person name="Jaros S."/>
            <person name="Januszkiewicz K."/>
            <person name="Wedrychowicz H."/>
        </authorList>
    </citation>
    <scope>NUCLEOTIDE SEQUENCE [LARGE SCALE GENOMIC DNA]</scope>
    <source>
        <strain evidence="1 2">DSM 28715</strain>
    </source>
</reference>
<dbReference type="NCBIfam" id="TIGR03370">
    <property type="entry name" value="VPLPA-CTERM"/>
    <property type="match status" value="1"/>
</dbReference>
<evidence type="ECO:0000313" key="2">
    <source>
        <dbReference type="Proteomes" id="UP000184074"/>
    </source>
</evidence>
<dbReference type="OrthoDB" id="6366112at2"/>
<dbReference type="Proteomes" id="UP000184074">
    <property type="component" value="Unassembled WGS sequence"/>
</dbReference>
<dbReference type="InterPro" id="IPR047995">
    <property type="entry name" value="Choice_anch_K"/>
</dbReference>
<gene>
    <name evidence="1" type="ORF">SAMN05444003_1855</name>
</gene>
<sequence length="284" mass="29784">MSKGVIYSVLTANLGKLLSNKRNCVVHVVFSKSLKSGLFGAAFIISSGAASAATININDVTAYWSSATLEYADSEGETQADGVGTNRISWGEEFKDGGQSAYIVNGVDGVVGLAPETEFVLGTFTHENRPILRPTLETAILMVEIDVDGAGIIEASFEFTHTETLNSADPCQFANDDNLTNGVGVNVNGCADQVEATVQLTSSPTVMIGGLEYFLNIVGFQIGDTPFSTFLTQENGDTTGDLIASFDPKISSPPPPVPTPASGLLLLSAFGAAAYVKRRKAKAS</sequence>
<organism evidence="1 2">
    <name type="scientific">Cognatiyoonia sediminum</name>
    <dbReference type="NCBI Taxonomy" id="1508389"/>
    <lineage>
        <taxon>Bacteria</taxon>
        <taxon>Pseudomonadati</taxon>
        <taxon>Pseudomonadota</taxon>
        <taxon>Alphaproteobacteria</taxon>
        <taxon>Rhodobacterales</taxon>
        <taxon>Paracoccaceae</taxon>
        <taxon>Cognatiyoonia</taxon>
    </lineage>
</organism>
<dbReference type="AlphaFoldDB" id="A0A1M5PUU2"/>
<keyword evidence="2" id="KW-1185">Reference proteome</keyword>
<dbReference type="STRING" id="1508389.SAMN05444003_1855"/>
<dbReference type="NCBIfam" id="NF038131">
    <property type="entry name" value="choice_anch_K"/>
    <property type="match status" value="1"/>
</dbReference>
<dbReference type="RefSeq" id="WP_072900647.1">
    <property type="nucleotide sequence ID" value="NZ_FQXB01000002.1"/>
</dbReference>
<evidence type="ECO:0000313" key="1">
    <source>
        <dbReference type="EMBL" id="SHH05442.1"/>
    </source>
</evidence>